<dbReference type="Proteomes" id="UP000032180">
    <property type="component" value="Chromosome 4"/>
</dbReference>
<proteinExistence type="predicted"/>
<reference evidence="3" key="2">
    <citation type="submission" date="2013-12" db="EMBL/GenBank/DDBJ databases">
        <authorList>
            <person name="Yu Y."/>
            <person name="Lee S."/>
            <person name="de Baynast K."/>
            <person name="Wissotski M."/>
            <person name="Liu L."/>
            <person name="Talag J."/>
            <person name="Goicoechea J."/>
            <person name="Angelova A."/>
            <person name="Jetty R."/>
            <person name="Kudrna D."/>
            <person name="Golser W."/>
            <person name="Rivera L."/>
            <person name="Zhang J."/>
            <person name="Wing R."/>
        </authorList>
    </citation>
    <scope>NUCLEOTIDE SEQUENCE</scope>
</reference>
<dbReference type="Gramene" id="LPERR04G09220.1">
    <property type="protein sequence ID" value="LPERR04G09220.1"/>
    <property type="gene ID" value="LPERR04G09220"/>
</dbReference>
<dbReference type="AlphaFoldDB" id="A0A0D9W4W4"/>
<dbReference type="HOGENOM" id="CLU_2501190_0_0_1"/>
<reference evidence="2" key="3">
    <citation type="submission" date="2015-04" db="UniProtKB">
        <authorList>
            <consortium name="EnsemblPlants"/>
        </authorList>
    </citation>
    <scope>IDENTIFICATION</scope>
</reference>
<accession>A0A0D9W4W4</accession>
<evidence type="ECO:0000313" key="2">
    <source>
        <dbReference type="EnsemblPlants" id="LPERR04G09220.1"/>
    </source>
</evidence>
<dbReference type="EnsemblPlants" id="LPERR04G09220.1">
    <property type="protein sequence ID" value="LPERR04G09220.1"/>
    <property type="gene ID" value="LPERR04G09220"/>
</dbReference>
<evidence type="ECO:0000256" key="1">
    <source>
        <dbReference type="SAM" id="MobiDB-lite"/>
    </source>
</evidence>
<feature type="region of interest" description="Disordered" evidence="1">
    <location>
        <begin position="1"/>
        <end position="20"/>
    </location>
</feature>
<feature type="compositionally biased region" description="Basic and acidic residues" evidence="1">
    <location>
        <begin position="1"/>
        <end position="10"/>
    </location>
</feature>
<organism evidence="2 3">
    <name type="scientific">Leersia perrieri</name>
    <dbReference type="NCBI Taxonomy" id="77586"/>
    <lineage>
        <taxon>Eukaryota</taxon>
        <taxon>Viridiplantae</taxon>
        <taxon>Streptophyta</taxon>
        <taxon>Embryophyta</taxon>
        <taxon>Tracheophyta</taxon>
        <taxon>Spermatophyta</taxon>
        <taxon>Magnoliopsida</taxon>
        <taxon>Liliopsida</taxon>
        <taxon>Poales</taxon>
        <taxon>Poaceae</taxon>
        <taxon>BOP clade</taxon>
        <taxon>Oryzoideae</taxon>
        <taxon>Oryzeae</taxon>
        <taxon>Oryzinae</taxon>
        <taxon>Leersia</taxon>
    </lineage>
</organism>
<reference evidence="2 3" key="1">
    <citation type="submission" date="2012-08" db="EMBL/GenBank/DDBJ databases">
        <title>Oryza genome evolution.</title>
        <authorList>
            <person name="Wing R.A."/>
        </authorList>
    </citation>
    <scope>NUCLEOTIDE SEQUENCE</scope>
</reference>
<name>A0A0D9W4W4_9ORYZ</name>
<protein>
    <submittedName>
        <fullName evidence="2">Uncharacterized protein</fullName>
    </submittedName>
</protein>
<keyword evidence="3" id="KW-1185">Reference proteome</keyword>
<evidence type="ECO:0000313" key="3">
    <source>
        <dbReference type="Proteomes" id="UP000032180"/>
    </source>
</evidence>
<sequence>MERNGTERLRGKTTTEGNLPGLHQTYLHVRSKLPGAPFAVKLGPGCLLRMEHPINLQQQQPQQQLPELLLSLMGTIKPFYCYGRVA</sequence>